<dbReference type="Proteomes" id="UP001628179">
    <property type="component" value="Unassembled WGS sequence"/>
</dbReference>
<dbReference type="EMBL" id="BAAFSV010000005">
    <property type="protein sequence ID" value="GAB1319004.1"/>
    <property type="molecule type" value="Genomic_DNA"/>
</dbReference>
<evidence type="ECO:0000313" key="2">
    <source>
        <dbReference type="EMBL" id="GAB1319004.1"/>
    </source>
</evidence>
<feature type="region of interest" description="Disordered" evidence="1">
    <location>
        <begin position="40"/>
        <end position="73"/>
    </location>
</feature>
<proteinExistence type="predicted"/>
<gene>
    <name evidence="2" type="ORF">MFIFM68171_09214</name>
</gene>
<name>A0ABQ0GMT5_9PEZI</name>
<organism evidence="2 3">
    <name type="scientific">Madurella fahalii</name>
    <dbReference type="NCBI Taxonomy" id="1157608"/>
    <lineage>
        <taxon>Eukaryota</taxon>
        <taxon>Fungi</taxon>
        <taxon>Dikarya</taxon>
        <taxon>Ascomycota</taxon>
        <taxon>Pezizomycotina</taxon>
        <taxon>Sordariomycetes</taxon>
        <taxon>Sordariomycetidae</taxon>
        <taxon>Sordariales</taxon>
        <taxon>Sordariales incertae sedis</taxon>
        <taxon>Madurella</taxon>
    </lineage>
</organism>
<feature type="compositionally biased region" description="Low complexity" evidence="1">
    <location>
        <begin position="50"/>
        <end position="73"/>
    </location>
</feature>
<evidence type="ECO:0000313" key="3">
    <source>
        <dbReference type="Proteomes" id="UP001628179"/>
    </source>
</evidence>
<evidence type="ECO:0000256" key="1">
    <source>
        <dbReference type="SAM" id="MobiDB-lite"/>
    </source>
</evidence>
<reference evidence="2 3" key="1">
    <citation type="submission" date="2024-09" db="EMBL/GenBank/DDBJ databases">
        <title>Itraconazole resistance in Madurella fahalii resulting from another homologue of gene encoding cytochrome P450 14-alpha sterol demethylase (CYP51).</title>
        <authorList>
            <person name="Yoshioka I."/>
            <person name="Fahal A.H."/>
            <person name="Kaneko S."/>
            <person name="Yaguchi T."/>
        </authorList>
    </citation>
    <scope>NUCLEOTIDE SEQUENCE [LARGE SCALE GENOMIC DNA]</scope>
    <source>
        <strain evidence="2 3">IFM 68171</strain>
    </source>
</reference>
<dbReference type="GeneID" id="98179956"/>
<dbReference type="RefSeq" id="XP_070920734.1">
    <property type="nucleotide sequence ID" value="XM_071064633.1"/>
</dbReference>
<sequence length="73" mass="7700">MPSSAEETRIKAALEAGSVKFHIKAGNAKWQCTLLDRATHERKKAVRADSSSSVSSTESTMSSSSSSSSTTAH</sequence>
<accession>A0ABQ0GMT5</accession>
<keyword evidence="3" id="KW-1185">Reference proteome</keyword>
<protein>
    <submittedName>
        <fullName evidence="2">Uncharacterized protein</fullName>
    </submittedName>
</protein>
<comment type="caution">
    <text evidence="2">The sequence shown here is derived from an EMBL/GenBank/DDBJ whole genome shotgun (WGS) entry which is preliminary data.</text>
</comment>